<dbReference type="PANTHER" id="PTHR38102">
    <property type="entry name" value="PERIPLASMIC CHAPERONE SPY"/>
    <property type="match status" value="1"/>
</dbReference>
<dbReference type="EMBL" id="WKJJ01000016">
    <property type="protein sequence ID" value="MRV74722.1"/>
    <property type="molecule type" value="Genomic_DNA"/>
</dbReference>
<keyword evidence="2" id="KW-0732">Signal</keyword>
<evidence type="ECO:0000313" key="3">
    <source>
        <dbReference type="EMBL" id="MRV74722.1"/>
    </source>
</evidence>
<dbReference type="InterPro" id="IPR052211">
    <property type="entry name" value="Cpx_auxiliary_protein"/>
</dbReference>
<gene>
    <name evidence="3" type="ORF">GJ700_23705</name>
</gene>
<sequence length="197" mass="20628">MKTKQNQIVQRIVLAAALALPFGVATADDVAAMPAPEGRMGPGPGHFGPGMQGGPGMPGRGPHAGGEGAPEGHGPQGRQGGPGGPRPMGPPPFLHGLNLTEAQQDKVFTILHGQAPYMREQDKALRKAHEALHALASSAQYDDARAASLSQAAAQAMTNLELARVRTDQKLLAVLTAEQRKQVEQRMAAMPQHGPRL</sequence>
<evidence type="ECO:0000256" key="1">
    <source>
        <dbReference type="SAM" id="MobiDB-lite"/>
    </source>
</evidence>
<feature type="compositionally biased region" description="Pro residues" evidence="1">
    <location>
        <begin position="84"/>
        <end position="93"/>
    </location>
</feature>
<name>A0A7X2IRZ8_9BURK</name>
<dbReference type="Gene3D" id="1.20.120.1490">
    <property type="match status" value="1"/>
</dbReference>
<dbReference type="PANTHER" id="PTHR38102:SF1">
    <property type="entry name" value="PERIPLASMIC CHAPERONE SPY"/>
    <property type="match status" value="1"/>
</dbReference>
<dbReference type="GO" id="GO:0051082">
    <property type="term" value="F:unfolded protein binding"/>
    <property type="evidence" value="ECO:0007669"/>
    <property type="project" value="TreeGrafter"/>
</dbReference>
<proteinExistence type="predicted"/>
<keyword evidence="4" id="KW-1185">Reference proteome</keyword>
<feature type="chain" id="PRO_5030736468" evidence="2">
    <location>
        <begin position="28"/>
        <end position="197"/>
    </location>
</feature>
<dbReference type="InterPro" id="IPR025961">
    <property type="entry name" value="Metal_resist"/>
</dbReference>
<feature type="region of interest" description="Disordered" evidence="1">
    <location>
        <begin position="35"/>
        <end position="96"/>
    </location>
</feature>
<protein>
    <submittedName>
        <fullName evidence="3">Periplasmic heavy metal sensor</fullName>
    </submittedName>
</protein>
<organism evidence="3 4">
    <name type="scientific">Pseudoduganella rivuli</name>
    <dbReference type="NCBI Taxonomy" id="2666085"/>
    <lineage>
        <taxon>Bacteria</taxon>
        <taxon>Pseudomonadati</taxon>
        <taxon>Pseudomonadota</taxon>
        <taxon>Betaproteobacteria</taxon>
        <taxon>Burkholderiales</taxon>
        <taxon>Oxalobacteraceae</taxon>
        <taxon>Telluria group</taxon>
        <taxon>Pseudoduganella</taxon>
    </lineage>
</organism>
<evidence type="ECO:0000313" key="4">
    <source>
        <dbReference type="Proteomes" id="UP000446768"/>
    </source>
</evidence>
<feature type="signal peptide" evidence="2">
    <location>
        <begin position="1"/>
        <end position="27"/>
    </location>
</feature>
<reference evidence="3 4" key="1">
    <citation type="submission" date="2019-11" db="EMBL/GenBank/DDBJ databases">
        <title>Novel species isolated from a subtropical stream in China.</title>
        <authorList>
            <person name="Lu H."/>
        </authorList>
    </citation>
    <scope>NUCLEOTIDE SEQUENCE [LARGE SCALE GENOMIC DNA]</scope>
    <source>
        <strain evidence="3 4">FT92W</strain>
    </source>
</reference>
<dbReference type="AlphaFoldDB" id="A0A7X2IRZ8"/>
<accession>A0A7X2IRZ8</accession>
<dbReference type="Pfam" id="PF13801">
    <property type="entry name" value="Metal_resist"/>
    <property type="match status" value="1"/>
</dbReference>
<dbReference type="RefSeq" id="WP_154378578.1">
    <property type="nucleotide sequence ID" value="NZ_WKJJ01000016.1"/>
</dbReference>
<dbReference type="Proteomes" id="UP000446768">
    <property type="component" value="Unassembled WGS sequence"/>
</dbReference>
<comment type="caution">
    <text evidence="3">The sequence shown here is derived from an EMBL/GenBank/DDBJ whole genome shotgun (WGS) entry which is preliminary data.</text>
</comment>
<evidence type="ECO:0000256" key="2">
    <source>
        <dbReference type="SAM" id="SignalP"/>
    </source>
</evidence>
<feature type="compositionally biased region" description="Gly residues" evidence="1">
    <location>
        <begin position="40"/>
        <end position="83"/>
    </location>
</feature>
<dbReference type="GO" id="GO:0030288">
    <property type="term" value="C:outer membrane-bounded periplasmic space"/>
    <property type="evidence" value="ECO:0007669"/>
    <property type="project" value="TreeGrafter"/>
</dbReference>